<dbReference type="Gene3D" id="3.40.250.10">
    <property type="entry name" value="Rhodanese-like domain"/>
    <property type="match status" value="1"/>
</dbReference>
<dbReference type="InterPro" id="IPR036873">
    <property type="entry name" value="Rhodanese-like_dom_sf"/>
</dbReference>
<sequence length="153" mass="17935">MNRKHSITDVKTIKPAELYPWVRNNNSPHGKFVVVDVRDADYAGGHIRNSWNHTIVKFHLKNASELHERLYCERVKAVVFHCSLSQSRGPRAALLFLRSLDHIKDKQLKDYFENDVHIYLLIGGFAKWQELYGNDPDVTEDYDPEIWRQTMSI</sequence>
<dbReference type="EMBL" id="JAHUZD010000127">
    <property type="protein sequence ID" value="KAI3403394.1"/>
    <property type="molecule type" value="Genomic_DNA"/>
</dbReference>
<dbReference type="SMART" id="SM00450">
    <property type="entry name" value="RHOD"/>
    <property type="match status" value="1"/>
</dbReference>
<name>A0AAI9SV44_9ASCO</name>
<gene>
    <name evidence="2" type="ORF">KGF56_003815</name>
</gene>
<dbReference type="PANTHER" id="PTHR10828:SF38">
    <property type="entry name" value="ARSENICAL-RESISTANCE PROTEIN 2-RELATED"/>
    <property type="match status" value="1"/>
</dbReference>
<dbReference type="GO" id="GO:0004725">
    <property type="term" value="F:protein tyrosine phosphatase activity"/>
    <property type="evidence" value="ECO:0007669"/>
    <property type="project" value="TreeGrafter"/>
</dbReference>
<evidence type="ECO:0000313" key="2">
    <source>
        <dbReference type="EMBL" id="KAI3403394.1"/>
    </source>
</evidence>
<feature type="domain" description="Rhodanese" evidence="1">
    <location>
        <begin position="28"/>
        <end position="137"/>
    </location>
</feature>
<keyword evidence="3" id="KW-1185">Reference proteome</keyword>
<evidence type="ECO:0000259" key="1">
    <source>
        <dbReference type="PROSITE" id="PS50206"/>
    </source>
</evidence>
<dbReference type="RefSeq" id="XP_049179141.1">
    <property type="nucleotide sequence ID" value="XM_049325188.1"/>
</dbReference>
<dbReference type="GO" id="GO:0005634">
    <property type="term" value="C:nucleus"/>
    <property type="evidence" value="ECO:0007669"/>
    <property type="project" value="TreeGrafter"/>
</dbReference>
<dbReference type="Pfam" id="PF00581">
    <property type="entry name" value="Rhodanese"/>
    <property type="match status" value="1"/>
</dbReference>
<dbReference type="PROSITE" id="PS50206">
    <property type="entry name" value="RHODANESE_3"/>
    <property type="match status" value="1"/>
</dbReference>
<dbReference type="SUPFAM" id="SSF52821">
    <property type="entry name" value="Rhodanese/Cell cycle control phosphatase"/>
    <property type="match status" value="1"/>
</dbReference>
<dbReference type="InterPro" id="IPR001763">
    <property type="entry name" value="Rhodanese-like_dom"/>
</dbReference>
<dbReference type="GeneID" id="73381430"/>
<evidence type="ECO:0000313" key="3">
    <source>
        <dbReference type="Proteomes" id="UP001202479"/>
    </source>
</evidence>
<dbReference type="Proteomes" id="UP001202479">
    <property type="component" value="Unassembled WGS sequence"/>
</dbReference>
<dbReference type="GO" id="GO:0005737">
    <property type="term" value="C:cytoplasm"/>
    <property type="evidence" value="ECO:0007669"/>
    <property type="project" value="TreeGrafter"/>
</dbReference>
<organism evidence="2 3">
    <name type="scientific">Candida oxycetoniae</name>
    <dbReference type="NCBI Taxonomy" id="497107"/>
    <lineage>
        <taxon>Eukaryota</taxon>
        <taxon>Fungi</taxon>
        <taxon>Dikarya</taxon>
        <taxon>Ascomycota</taxon>
        <taxon>Saccharomycotina</taxon>
        <taxon>Pichiomycetes</taxon>
        <taxon>Debaryomycetaceae</taxon>
        <taxon>Candida/Lodderomyces clade</taxon>
        <taxon>Candida</taxon>
    </lineage>
</organism>
<reference evidence="2" key="1">
    <citation type="journal article" date="2022" name="DNA Res.">
        <title>Genome analysis of five recently described species of the CUG-Ser clade uncovers Candida theae as a new hybrid lineage with pathogenic potential in the Candida parapsilosis species complex.</title>
        <authorList>
            <person name="Mixao V."/>
            <person name="Del Olmo V."/>
            <person name="Hegedusova E."/>
            <person name="Saus E."/>
            <person name="Pryszcz L."/>
            <person name="Cillingova A."/>
            <person name="Nosek J."/>
            <person name="Gabaldon T."/>
        </authorList>
    </citation>
    <scope>NUCLEOTIDE SEQUENCE</scope>
    <source>
        <strain evidence="2">CBS 10844</strain>
    </source>
</reference>
<accession>A0AAI9SV44</accession>
<proteinExistence type="predicted"/>
<protein>
    <submittedName>
        <fullName evidence="2">Ibp1</fullName>
    </submittedName>
</protein>
<dbReference type="PANTHER" id="PTHR10828">
    <property type="entry name" value="M-PHASE INDUCER PHOSPHATASE DUAL SPECIFICITY PHOSPHATASE CDC25"/>
    <property type="match status" value="1"/>
</dbReference>
<comment type="caution">
    <text evidence="2">The sequence shown here is derived from an EMBL/GenBank/DDBJ whole genome shotgun (WGS) entry which is preliminary data.</text>
</comment>
<dbReference type="AlphaFoldDB" id="A0AAI9SV44"/>